<organism evidence="1 2">
    <name type="scientific">Paramuricea clavata</name>
    <name type="common">Red gorgonian</name>
    <name type="synonym">Violescent sea-whip</name>
    <dbReference type="NCBI Taxonomy" id="317549"/>
    <lineage>
        <taxon>Eukaryota</taxon>
        <taxon>Metazoa</taxon>
        <taxon>Cnidaria</taxon>
        <taxon>Anthozoa</taxon>
        <taxon>Octocorallia</taxon>
        <taxon>Malacalcyonacea</taxon>
        <taxon>Plexauridae</taxon>
        <taxon>Paramuricea</taxon>
    </lineage>
</organism>
<dbReference type="EMBL" id="CACRXK020011312">
    <property type="protein sequence ID" value="CAB4021190.1"/>
    <property type="molecule type" value="Genomic_DNA"/>
</dbReference>
<accession>A0A6S7IVN6</accession>
<dbReference type="AlphaFoldDB" id="A0A6S7IVN6"/>
<comment type="caution">
    <text evidence="1">The sequence shown here is derived from an EMBL/GenBank/DDBJ whole genome shotgun (WGS) entry which is preliminary data.</text>
</comment>
<evidence type="ECO:0000313" key="2">
    <source>
        <dbReference type="Proteomes" id="UP001152795"/>
    </source>
</evidence>
<dbReference type="Pfam" id="PF15130">
    <property type="entry name" value="DUF4566"/>
    <property type="match status" value="1"/>
</dbReference>
<proteinExistence type="predicted"/>
<reference evidence="1" key="1">
    <citation type="submission" date="2020-04" db="EMBL/GenBank/DDBJ databases">
        <authorList>
            <person name="Alioto T."/>
            <person name="Alioto T."/>
            <person name="Gomez Garrido J."/>
        </authorList>
    </citation>
    <scope>NUCLEOTIDE SEQUENCE</scope>
    <source>
        <strain evidence="1">A484AB</strain>
    </source>
</reference>
<dbReference type="OrthoDB" id="9860094at2759"/>
<keyword evidence="2" id="KW-1185">Reference proteome</keyword>
<evidence type="ECO:0000313" key="1">
    <source>
        <dbReference type="EMBL" id="CAB4021190.1"/>
    </source>
</evidence>
<protein>
    <submittedName>
        <fullName evidence="1">C6orf62 like, partial</fullName>
    </submittedName>
</protein>
<name>A0A6S7IVN6_PARCT</name>
<dbReference type="InterPro" id="IPR027903">
    <property type="entry name" value="DUF4566"/>
</dbReference>
<sequence length="230" mass="27159">MASPRARKTSTMNRLKKKLNDAKQSLADQFEFKMFVAFVFKDKSKKSALFEVNKVVSVMTNNYEKSILKGAQDNVYSMDSSLELLEKDMVQFYAPQYRSLRKDVLGCTRDMDFILWPRNDLEGVTCFLFSRWKDDSEAEFKHIEAKFENNVHDYEKQLFHFHGKNMRKDIVVNNPEQNMFLFLDHQHWQSRGSTLSLFKVSNICLCLPQDQLTRWSPKTMKQVLQPYLPD</sequence>
<dbReference type="Proteomes" id="UP001152795">
    <property type="component" value="Unassembled WGS sequence"/>
</dbReference>
<gene>
    <name evidence="1" type="ORF">PACLA_8A025209</name>
</gene>